<dbReference type="GO" id="GO:0008855">
    <property type="term" value="F:exodeoxyribonuclease VII activity"/>
    <property type="evidence" value="ECO:0007669"/>
    <property type="project" value="UniProtKB-UniRule"/>
</dbReference>
<comment type="subcellular location">
    <subcellularLocation>
        <location evidence="5 6">Cytoplasm</location>
    </subcellularLocation>
</comment>
<dbReference type="GO" id="GO:0003676">
    <property type="term" value="F:nucleic acid binding"/>
    <property type="evidence" value="ECO:0007669"/>
    <property type="project" value="InterPro"/>
</dbReference>
<feature type="domain" description="OB-fold nucleic acid binding" evidence="8">
    <location>
        <begin position="13"/>
        <end position="106"/>
    </location>
</feature>
<dbReference type="AlphaFoldDB" id="A0A7X5LNS6"/>
<keyword evidence="10" id="KW-1185">Reference proteome</keyword>
<dbReference type="PANTHER" id="PTHR30008:SF0">
    <property type="entry name" value="EXODEOXYRIBONUCLEASE 7 LARGE SUBUNIT"/>
    <property type="match status" value="1"/>
</dbReference>
<keyword evidence="2 5" id="KW-0540">Nuclease</keyword>
<evidence type="ECO:0000256" key="3">
    <source>
        <dbReference type="ARBA" id="ARBA00022801"/>
    </source>
</evidence>
<organism evidence="9 10">
    <name type="scientific">Alteromonas profundi</name>
    <dbReference type="NCBI Taxonomy" id="2696062"/>
    <lineage>
        <taxon>Bacteria</taxon>
        <taxon>Pseudomonadati</taxon>
        <taxon>Pseudomonadota</taxon>
        <taxon>Gammaproteobacteria</taxon>
        <taxon>Alteromonadales</taxon>
        <taxon>Alteromonadaceae</taxon>
        <taxon>Alteromonas/Salinimonas group</taxon>
        <taxon>Alteromonas</taxon>
    </lineage>
</organism>
<evidence type="ECO:0000259" key="7">
    <source>
        <dbReference type="Pfam" id="PF02601"/>
    </source>
</evidence>
<evidence type="ECO:0000256" key="5">
    <source>
        <dbReference type="HAMAP-Rule" id="MF_00378"/>
    </source>
</evidence>
<keyword evidence="4 5" id="KW-0269">Exonuclease</keyword>
<dbReference type="CDD" id="cd04489">
    <property type="entry name" value="ExoVII_LU_OBF"/>
    <property type="match status" value="1"/>
</dbReference>
<evidence type="ECO:0000259" key="8">
    <source>
        <dbReference type="Pfam" id="PF13742"/>
    </source>
</evidence>
<dbReference type="RefSeq" id="WP_163087799.1">
    <property type="nucleotide sequence ID" value="NZ_JAAAWN010000028.1"/>
</dbReference>
<gene>
    <name evidence="5 9" type="primary">xseA</name>
    <name evidence="9" type="ORF">GTH32_16470</name>
</gene>
<evidence type="ECO:0000256" key="4">
    <source>
        <dbReference type="ARBA" id="ARBA00022839"/>
    </source>
</evidence>
<accession>A0A7X5LNS6</accession>
<dbReference type="EMBL" id="JAAAWN010000028">
    <property type="protein sequence ID" value="NDV92771.1"/>
    <property type="molecule type" value="Genomic_DNA"/>
</dbReference>
<evidence type="ECO:0000313" key="9">
    <source>
        <dbReference type="EMBL" id="NDV92771.1"/>
    </source>
</evidence>
<reference evidence="9 10" key="1">
    <citation type="submission" date="2020-01" db="EMBL/GenBank/DDBJ databases">
        <authorList>
            <person name="Chen J."/>
            <person name="Zhu S."/>
            <person name="Yang J."/>
        </authorList>
    </citation>
    <scope>NUCLEOTIDE SEQUENCE [LARGE SCALE GENOMIC DNA]</scope>
    <source>
        <strain evidence="9 10">345S023</strain>
    </source>
</reference>
<dbReference type="InterPro" id="IPR025824">
    <property type="entry name" value="OB-fold_nuc-bd_dom"/>
</dbReference>
<dbReference type="GO" id="GO:0009318">
    <property type="term" value="C:exodeoxyribonuclease VII complex"/>
    <property type="evidence" value="ECO:0007669"/>
    <property type="project" value="UniProtKB-UniRule"/>
</dbReference>
<feature type="domain" description="Exonuclease VII large subunit C-terminal" evidence="7">
    <location>
        <begin position="129"/>
        <end position="442"/>
    </location>
</feature>
<proteinExistence type="inferred from homology"/>
<dbReference type="EC" id="3.1.11.6" evidence="5"/>
<evidence type="ECO:0000256" key="6">
    <source>
        <dbReference type="RuleBase" id="RU004355"/>
    </source>
</evidence>
<sequence length="450" mass="50386">MFTNSPSTSRQILTVTKLNRLARTVLEGEVGLVWLSAEISNFVRAASGHWYFTLKDNKAQVRAAMFRNANRVIKQRPKEGDKILVRASVGLYEARGDYQLVVEHMESDGEGALKQAYEALKAKLNNEGLFASERKKPMPEVISRIGVVTSASGAALHDVLSVLKRRSPQTEIIVYPTMVQGEQAHAQIINALKVADERNEVDVILLTRGGGALEDLWCFNNEELARQICRMRLPIVSAVGHEVDFTIADFVADLRAPTPSAGAELLSQDTSALVQYLYQYRQRLARSMRNALQHALQRQSLQRQRLQAVHPQTRIQNQWQALDRLQLRLKYAVNNTLNRDCNRISLHVNRLAKQSPDTTVKRAQQQLLQQDKALKSAMRNLLAKQRQKLASKASLLNSVSPLSTLSRGYSITMHKDAAITSINRVAEGDVIESRVTDGQITSKVIAKVPR</sequence>
<comment type="caution">
    <text evidence="9">The sequence shown here is derived from an EMBL/GenBank/DDBJ whole genome shotgun (WGS) entry which is preliminary data.</text>
</comment>
<dbReference type="Pfam" id="PF02601">
    <property type="entry name" value="Exonuc_VII_L"/>
    <property type="match status" value="1"/>
</dbReference>
<dbReference type="GO" id="GO:0005737">
    <property type="term" value="C:cytoplasm"/>
    <property type="evidence" value="ECO:0007669"/>
    <property type="project" value="UniProtKB-SubCell"/>
</dbReference>
<dbReference type="GO" id="GO:0006308">
    <property type="term" value="P:DNA catabolic process"/>
    <property type="evidence" value="ECO:0007669"/>
    <property type="project" value="UniProtKB-UniRule"/>
</dbReference>
<comment type="subunit">
    <text evidence="5">Heterooligomer composed of large and small subunits.</text>
</comment>
<dbReference type="Pfam" id="PF13742">
    <property type="entry name" value="tRNA_anti_2"/>
    <property type="match status" value="1"/>
</dbReference>
<name>A0A7X5LNS6_9ALTE</name>
<keyword evidence="3 5" id="KW-0378">Hydrolase</keyword>
<evidence type="ECO:0000313" key="10">
    <source>
        <dbReference type="Proteomes" id="UP000470213"/>
    </source>
</evidence>
<keyword evidence="1 5" id="KW-0963">Cytoplasm</keyword>
<comment type="function">
    <text evidence="5">Bidirectionally degrades single-stranded DNA into large acid-insoluble oligonucleotides, which are then degraded further into small acid-soluble oligonucleotides.</text>
</comment>
<comment type="catalytic activity">
    <reaction evidence="5 6">
        <text>Exonucleolytic cleavage in either 5'- to 3'- or 3'- to 5'-direction to yield nucleoside 5'-phosphates.</text>
        <dbReference type="EC" id="3.1.11.6"/>
    </reaction>
</comment>
<protein>
    <recommendedName>
        <fullName evidence="5">Exodeoxyribonuclease 7 large subunit</fullName>
        <ecNumber evidence="5">3.1.11.6</ecNumber>
    </recommendedName>
    <alternativeName>
        <fullName evidence="5">Exodeoxyribonuclease VII large subunit</fullName>
        <shortName evidence="5">Exonuclease VII large subunit</shortName>
    </alternativeName>
</protein>
<dbReference type="HAMAP" id="MF_00378">
    <property type="entry name" value="Exonuc_7_L"/>
    <property type="match status" value="1"/>
</dbReference>
<dbReference type="PANTHER" id="PTHR30008">
    <property type="entry name" value="EXODEOXYRIBONUCLEASE 7 LARGE SUBUNIT"/>
    <property type="match status" value="1"/>
</dbReference>
<dbReference type="InterPro" id="IPR020579">
    <property type="entry name" value="Exonuc_VII_lsu_C"/>
</dbReference>
<evidence type="ECO:0000256" key="2">
    <source>
        <dbReference type="ARBA" id="ARBA00022722"/>
    </source>
</evidence>
<comment type="similarity">
    <text evidence="5 6">Belongs to the XseA family.</text>
</comment>
<evidence type="ECO:0000256" key="1">
    <source>
        <dbReference type="ARBA" id="ARBA00022490"/>
    </source>
</evidence>
<dbReference type="Proteomes" id="UP000470213">
    <property type="component" value="Unassembled WGS sequence"/>
</dbReference>
<dbReference type="InterPro" id="IPR003753">
    <property type="entry name" value="Exonuc_VII_L"/>
</dbReference>
<dbReference type="NCBIfam" id="TIGR00237">
    <property type="entry name" value="xseA"/>
    <property type="match status" value="1"/>
</dbReference>